<dbReference type="EMBL" id="MIJE01000034">
    <property type="protein sequence ID" value="OEF95938.1"/>
    <property type="molecule type" value="Genomic_DNA"/>
</dbReference>
<dbReference type="PROSITE" id="PS51669">
    <property type="entry name" value="4FE4S_MOW_BIS_MGD"/>
    <property type="match status" value="1"/>
</dbReference>
<protein>
    <submittedName>
        <fullName evidence="12">Formate dehydrogenase</fullName>
    </submittedName>
</protein>
<keyword evidence="13" id="KW-1185">Reference proteome</keyword>
<dbReference type="PROSITE" id="PS51318">
    <property type="entry name" value="TAT"/>
    <property type="match status" value="1"/>
</dbReference>
<dbReference type="NCBIfam" id="TIGR01409">
    <property type="entry name" value="TAT_signal_seq"/>
    <property type="match status" value="1"/>
</dbReference>
<evidence type="ECO:0000256" key="10">
    <source>
        <dbReference type="SAM" id="SignalP"/>
    </source>
</evidence>
<proteinExistence type="inferred from homology"/>
<dbReference type="GO" id="GO:0009061">
    <property type="term" value="P:anaerobic respiration"/>
    <property type="evidence" value="ECO:0007669"/>
    <property type="project" value="TreeGrafter"/>
</dbReference>
<sequence length="188" mass="20659">MKLSRRNLLKLAGAGTTAAMVANLGFNVSKVSADSATLRTKFAREYPSICCFCSGGCGIIAQVVNGELVFTEGDPDNPSNRGTNCSKGAAVSQTHKNDERVTKVLYRAPGSEVWEVQTWEWAINRIADNIKRTRDESFELRDAQGRMVSRTEAIASLGSSIINNEDLYLISKLMRVIGVTYLEHQARI</sequence>
<dbReference type="GO" id="GO:0016491">
    <property type="term" value="F:oxidoreductase activity"/>
    <property type="evidence" value="ECO:0007669"/>
    <property type="project" value="UniProtKB-KW"/>
</dbReference>
<dbReference type="InterPro" id="IPR027467">
    <property type="entry name" value="MopterinOxRdtase_cofactor_BS"/>
</dbReference>
<name>A0A1E5FZR8_9FIRM</name>
<keyword evidence="10" id="KW-0732">Signal</keyword>
<dbReference type="PANTHER" id="PTHR43598">
    <property type="entry name" value="TUNGSTEN-CONTAINING FORMYLMETHANOFURAN DEHYDROGENASE 2 SUBUNIT B"/>
    <property type="match status" value="1"/>
</dbReference>
<dbReference type="InterPro" id="IPR019546">
    <property type="entry name" value="TAT_signal_bac_arc"/>
</dbReference>
<evidence type="ECO:0000259" key="11">
    <source>
        <dbReference type="PROSITE" id="PS51669"/>
    </source>
</evidence>
<keyword evidence="4" id="KW-0004">4Fe-4S</keyword>
<keyword evidence="8" id="KW-0411">Iron-sulfur</keyword>
<feature type="domain" description="4Fe-4S Mo/W bis-MGD-type" evidence="11">
    <location>
        <begin position="43"/>
        <end position="99"/>
    </location>
</feature>
<dbReference type="SUPFAM" id="SSF53706">
    <property type="entry name" value="Formate dehydrogenase/DMSO reductase, domains 1-3"/>
    <property type="match status" value="1"/>
</dbReference>
<dbReference type="Pfam" id="PF04879">
    <property type="entry name" value="Molybdop_Fe4S4"/>
    <property type="match status" value="1"/>
</dbReference>
<evidence type="ECO:0000256" key="5">
    <source>
        <dbReference type="ARBA" id="ARBA00022723"/>
    </source>
</evidence>
<evidence type="ECO:0000256" key="6">
    <source>
        <dbReference type="ARBA" id="ARBA00023002"/>
    </source>
</evidence>
<feature type="chain" id="PRO_5039273186" evidence="10">
    <location>
        <begin position="22"/>
        <end position="188"/>
    </location>
</feature>
<dbReference type="STRING" id="766136.BHF68_11145"/>
<evidence type="ECO:0000256" key="3">
    <source>
        <dbReference type="ARBA" id="ARBA00010312"/>
    </source>
</evidence>
<evidence type="ECO:0000256" key="8">
    <source>
        <dbReference type="ARBA" id="ARBA00023014"/>
    </source>
</evidence>
<keyword evidence="7" id="KW-0408">Iron</keyword>
<comment type="subcellular location">
    <subcellularLocation>
        <location evidence="2">Cell envelope</location>
    </subcellularLocation>
</comment>
<reference evidence="12 13" key="1">
    <citation type="submission" date="2016-09" db="EMBL/GenBank/DDBJ databases">
        <title>Draft genome sequence for the type strain of Desulfuribacillus alkaliarsenatis AHT28, an obligately anaerobic, sulfidogenic bacterium isolated from Russian soda lake sediments.</title>
        <authorList>
            <person name="Abin C.A."/>
            <person name="Hollibaugh J.T."/>
        </authorList>
    </citation>
    <scope>NUCLEOTIDE SEQUENCE [LARGE SCALE GENOMIC DNA]</scope>
    <source>
        <strain evidence="12 13">AHT28</strain>
    </source>
</reference>
<dbReference type="Gene3D" id="3.40.50.740">
    <property type="match status" value="1"/>
</dbReference>
<evidence type="ECO:0000256" key="2">
    <source>
        <dbReference type="ARBA" id="ARBA00004196"/>
    </source>
</evidence>
<feature type="compositionally biased region" description="Polar residues" evidence="9">
    <location>
        <begin position="77"/>
        <end position="94"/>
    </location>
</feature>
<evidence type="ECO:0000256" key="4">
    <source>
        <dbReference type="ARBA" id="ARBA00022485"/>
    </source>
</evidence>
<dbReference type="InterPro" id="IPR006311">
    <property type="entry name" value="TAT_signal"/>
</dbReference>
<evidence type="ECO:0000256" key="9">
    <source>
        <dbReference type="SAM" id="MobiDB-lite"/>
    </source>
</evidence>
<evidence type="ECO:0000313" key="12">
    <source>
        <dbReference type="EMBL" id="OEF95938.1"/>
    </source>
</evidence>
<dbReference type="PROSITE" id="PS00551">
    <property type="entry name" value="MOLYBDOPTERIN_PROK_1"/>
    <property type="match status" value="1"/>
</dbReference>
<evidence type="ECO:0000256" key="1">
    <source>
        <dbReference type="ARBA" id="ARBA00001966"/>
    </source>
</evidence>
<dbReference type="GO" id="GO:0009055">
    <property type="term" value="F:electron transfer activity"/>
    <property type="evidence" value="ECO:0007669"/>
    <property type="project" value="TreeGrafter"/>
</dbReference>
<comment type="caution">
    <text evidence="12">The sequence shown here is derived from an EMBL/GenBank/DDBJ whole genome shotgun (WGS) entry which is preliminary data.</text>
</comment>
<comment type="similarity">
    <text evidence="3">Belongs to the prokaryotic molybdopterin-containing oxidoreductase family.</text>
</comment>
<dbReference type="GO" id="GO:0030151">
    <property type="term" value="F:molybdenum ion binding"/>
    <property type="evidence" value="ECO:0007669"/>
    <property type="project" value="TreeGrafter"/>
</dbReference>
<dbReference type="SMART" id="SM00926">
    <property type="entry name" value="Molybdop_Fe4S4"/>
    <property type="match status" value="1"/>
</dbReference>
<dbReference type="Proteomes" id="UP000094296">
    <property type="component" value="Unassembled WGS sequence"/>
</dbReference>
<keyword evidence="6" id="KW-0560">Oxidoreductase</keyword>
<organism evidence="12 13">
    <name type="scientific">Desulfuribacillus alkaliarsenatis</name>
    <dbReference type="NCBI Taxonomy" id="766136"/>
    <lineage>
        <taxon>Bacteria</taxon>
        <taxon>Bacillati</taxon>
        <taxon>Bacillota</taxon>
        <taxon>Desulfuribacillia</taxon>
        <taxon>Desulfuribacillales</taxon>
        <taxon>Desulfuribacillaceae</taxon>
        <taxon>Desulfuribacillus</taxon>
    </lineage>
</organism>
<dbReference type="GO" id="GO:0030313">
    <property type="term" value="C:cell envelope"/>
    <property type="evidence" value="ECO:0007669"/>
    <property type="project" value="UniProtKB-SubCell"/>
</dbReference>
<keyword evidence="5" id="KW-0479">Metal-binding</keyword>
<gene>
    <name evidence="12" type="ORF">BHF68_11145</name>
</gene>
<dbReference type="AlphaFoldDB" id="A0A1E5FZR8"/>
<dbReference type="InterPro" id="IPR006963">
    <property type="entry name" value="Mopterin_OxRdtase_4Fe-4S_dom"/>
</dbReference>
<evidence type="ECO:0000313" key="13">
    <source>
        <dbReference type="Proteomes" id="UP000094296"/>
    </source>
</evidence>
<comment type="cofactor">
    <cofactor evidence="1">
        <name>[4Fe-4S] cluster</name>
        <dbReference type="ChEBI" id="CHEBI:49883"/>
    </cofactor>
</comment>
<evidence type="ECO:0000256" key="7">
    <source>
        <dbReference type="ARBA" id="ARBA00023004"/>
    </source>
</evidence>
<feature type="signal peptide" evidence="10">
    <location>
        <begin position="1"/>
        <end position="21"/>
    </location>
</feature>
<accession>A0A1E5FZR8</accession>
<feature type="region of interest" description="Disordered" evidence="9">
    <location>
        <begin position="74"/>
        <end position="94"/>
    </location>
</feature>
<dbReference type="PANTHER" id="PTHR43598:SF1">
    <property type="entry name" value="FORMATE DEHYDROGENASE-O MAJOR SUBUNIT"/>
    <property type="match status" value="1"/>
</dbReference>
<dbReference type="GO" id="GO:0051539">
    <property type="term" value="F:4 iron, 4 sulfur cluster binding"/>
    <property type="evidence" value="ECO:0007669"/>
    <property type="project" value="UniProtKB-KW"/>
</dbReference>
<dbReference type="Gene3D" id="2.20.25.90">
    <property type="entry name" value="ADC-like domains"/>
    <property type="match status" value="1"/>
</dbReference>